<dbReference type="InterPro" id="IPR006680">
    <property type="entry name" value="Amidohydro-rel"/>
</dbReference>
<name>A0A3N1L7Y6_9PROT</name>
<comment type="similarity">
    <text evidence="1">Belongs to the metallo-dependent hydrolases superfamily. ATZ/TRZ family.</text>
</comment>
<dbReference type="InterPro" id="IPR032466">
    <property type="entry name" value="Metal_Hydrolase"/>
</dbReference>
<dbReference type="Gene3D" id="3.20.20.140">
    <property type="entry name" value="Metal-dependent hydrolases"/>
    <property type="match status" value="1"/>
</dbReference>
<organism evidence="4 5">
    <name type="scientific">Stella humosa</name>
    <dbReference type="NCBI Taxonomy" id="94"/>
    <lineage>
        <taxon>Bacteria</taxon>
        <taxon>Pseudomonadati</taxon>
        <taxon>Pseudomonadota</taxon>
        <taxon>Alphaproteobacteria</taxon>
        <taxon>Rhodospirillales</taxon>
        <taxon>Stellaceae</taxon>
        <taxon>Stella</taxon>
    </lineage>
</organism>
<keyword evidence="5" id="KW-1185">Reference proteome</keyword>
<keyword evidence="2 4" id="KW-0378">Hydrolase</keyword>
<evidence type="ECO:0000313" key="5">
    <source>
        <dbReference type="Proteomes" id="UP000278222"/>
    </source>
</evidence>
<evidence type="ECO:0000259" key="3">
    <source>
        <dbReference type="Pfam" id="PF01979"/>
    </source>
</evidence>
<protein>
    <submittedName>
        <fullName evidence="4">Cytosine/adenosine deaminase-related metal-dependent hydrolase</fullName>
    </submittedName>
</protein>
<dbReference type="Gene3D" id="2.30.40.10">
    <property type="entry name" value="Urease, subunit C, domain 1"/>
    <property type="match status" value="1"/>
</dbReference>
<dbReference type="PANTHER" id="PTHR43794:SF11">
    <property type="entry name" value="AMIDOHYDROLASE-RELATED DOMAIN-CONTAINING PROTEIN"/>
    <property type="match status" value="1"/>
</dbReference>
<dbReference type="GO" id="GO:0016810">
    <property type="term" value="F:hydrolase activity, acting on carbon-nitrogen (but not peptide) bonds"/>
    <property type="evidence" value="ECO:0007669"/>
    <property type="project" value="InterPro"/>
</dbReference>
<dbReference type="Proteomes" id="UP000278222">
    <property type="component" value="Unassembled WGS sequence"/>
</dbReference>
<dbReference type="InterPro" id="IPR050287">
    <property type="entry name" value="MTA/SAH_deaminase"/>
</dbReference>
<dbReference type="EMBL" id="RJKX01000014">
    <property type="protein sequence ID" value="ROP90783.1"/>
    <property type="molecule type" value="Genomic_DNA"/>
</dbReference>
<dbReference type="PANTHER" id="PTHR43794">
    <property type="entry name" value="AMINOHYDROLASE SSNA-RELATED"/>
    <property type="match status" value="1"/>
</dbReference>
<evidence type="ECO:0000256" key="2">
    <source>
        <dbReference type="ARBA" id="ARBA00022801"/>
    </source>
</evidence>
<reference evidence="4 5" key="1">
    <citation type="submission" date="2018-11" db="EMBL/GenBank/DDBJ databases">
        <title>Genomic Encyclopedia of Type Strains, Phase IV (KMG-IV): sequencing the most valuable type-strain genomes for metagenomic binning, comparative biology and taxonomic classification.</title>
        <authorList>
            <person name="Goeker M."/>
        </authorList>
    </citation>
    <scope>NUCLEOTIDE SEQUENCE [LARGE SCALE GENOMIC DNA]</scope>
    <source>
        <strain evidence="4 5">DSM 5900</strain>
    </source>
</reference>
<gene>
    <name evidence="4" type="ORF">EDC65_2642</name>
</gene>
<comment type="caution">
    <text evidence="4">The sequence shown here is derived from an EMBL/GenBank/DDBJ whole genome shotgun (WGS) entry which is preliminary data.</text>
</comment>
<dbReference type="SUPFAM" id="SSF51338">
    <property type="entry name" value="Composite domain of metallo-dependent hydrolases"/>
    <property type="match status" value="1"/>
</dbReference>
<dbReference type="InterPro" id="IPR011059">
    <property type="entry name" value="Metal-dep_hydrolase_composite"/>
</dbReference>
<sequence length="506" mass="54819">MAPAHTIIRNGLLVDAPGHRVDPRDILVAGDRIAEIGPPGMDAPPLAVVVDATNRLMMPGLINAHTHSHANLPRSPGDRWTLELALHLNPSVRGNQTLEDKYLSAQLGAVEMLSKGCTACYDLFYEFPQPSHDGLHAVAQAYSDVGIRAVVAPMMASQSFYRAIPGLLEALPDAARERLGRGGPPADGQGLLDDARRTLHGWHFDRDRVRMAVAPTIPLHCSDRFWQGAAGLARDYGVGLHTHLAESKVQAVAGMKRYGRTLTAHLDRLGVLGPGFTGAHGVWLDDEDMRRLEGAGAAVAHNPASNMRYGSGLAAVRRMVEQGLTVGIGTDSRSCSDNLNMFEAMRLASYTSRVRGPDYERWLTSDEVFRMATEGSARALGFAGELGRIAPGYKADIVFLDRRNLNYVPLNDVTVQIVNAEDGTGVAEVMVGGRMVVSGGRVTTVDVDRLIDRCEAAMERLRAANGEAHQMARALEKVVGSFCAAMGAEPYHVHRFVDDHEHPHPH</sequence>
<dbReference type="Pfam" id="PF01979">
    <property type="entry name" value="Amidohydro_1"/>
    <property type="match status" value="1"/>
</dbReference>
<evidence type="ECO:0000313" key="4">
    <source>
        <dbReference type="EMBL" id="ROP90783.1"/>
    </source>
</evidence>
<accession>A0A3N1L7Y6</accession>
<dbReference type="RefSeq" id="WP_170216491.1">
    <property type="nucleotide sequence ID" value="NZ_AP019700.1"/>
</dbReference>
<proteinExistence type="inferred from homology"/>
<dbReference type="SUPFAM" id="SSF51556">
    <property type="entry name" value="Metallo-dependent hydrolases"/>
    <property type="match status" value="1"/>
</dbReference>
<feature type="domain" description="Amidohydrolase-related" evidence="3">
    <location>
        <begin position="57"/>
        <end position="436"/>
    </location>
</feature>
<dbReference type="AlphaFoldDB" id="A0A3N1L7Y6"/>
<evidence type="ECO:0000256" key="1">
    <source>
        <dbReference type="ARBA" id="ARBA00006745"/>
    </source>
</evidence>